<comment type="subunit">
    <text evidence="3">Monomer. Binds 30S ribosomal subunits, but not 50S ribosomal subunits or 70S ribosomes.</text>
</comment>
<protein>
    <recommendedName>
        <fullName evidence="3">Ribosome-binding factor A</fullName>
    </recommendedName>
</protein>
<dbReference type="HAMAP" id="MF_00003">
    <property type="entry name" value="RbfA"/>
    <property type="match status" value="1"/>
</dbReference>
<proteinExistence type="inferred from homology"/>
<comment type="function">
    <text evidence="3">One of several proteins that assist in the late maturation steps of the functional core of the 30S ribosomal subunit. Associates with free 30S ribosomal subunits (but not with 30S subunits that are part of 70S ribosomes or polysomes). Required for efficient processing of 16S rRNA. May interact with the 5'-terminal helix region of 16S rRNA.</text>
</comment>
<comment type="similarity">
    <text evidence="3">Belongs to the RbfA family.</text>
</comment>
<dbReference type="RefSeq" id="WP_386049965.1">
    <property type="nucleotide sequence ID" value="NZ_JBHTKH010000001.1"/>
</dbReference>
<dbReference type="InterPro" id="IPR015946">
    <property type="entry name" value="KH_dom-like_a/b"/>
</dbReference>
<reference evidence="6" key="1">
    <citation type="journal article" date="2019" name="Int. J. Syst. Evol. Microbiol.">
        <title>The Global Catalogue of Microorganisms (GCM) 10K type strain sequencing project: providing services to taxonomists for standard genome sequencing and annotation.</title>
        <authorList>
            <consortium name="The Broad Institute Genomics Platform"/>
            <consortium name="The Broad Institute Genome Sequencing Center for Infectious Disease"/>
            <person name="Wu L."/>
            <person name="Ma J."/>
        </authorList>
    </citation>
    <scope>NUCLEOTIDE SEQUENCE [LARGE SCALE GENOMIC DNA]</scope>
    <source>
        <strain evidence="6">CCUG 57508</strain>
    </source>
</reference>
<comment type="subcellular location">
    <subcellularLocation>
        <location evidence="3">Cytoplasm</location>
    </subcellularLocation>
</comment>
<evidence type="ECO:0000256" key="1">
    <source>
        <dbReference type="ARBA" id="ARBA00022490"/>
    </source>
</evidence>
<dbReference type="EMBL" id="JBHTKH010000001">
    <property type="protein sequence ID" value="MFD1052779.1"/>
    <property type="molecule type" value="Genomic_DNA"/>
</dbReference>
<evidence type="ECO:0000256" key="3">
    <source>
        <dbReference type="HAMAP-Rule" id="MF_00003"/>
    </source>
</evidence>
<dbReference type="Pfam" id="PF02033">
    <property type="entry name" value="RBFA"/>
    <property type="match status" value="1"/>
</dbReference>
<evidence type="ECO:0000313" key="5">
    <source>
        <dbReference type="EMBL" id="MFD1052779.1"/>
    </source>
</evidence>
<keyword evidence="2 3" id="KW-0690">Ribosome biogenesis</keyword>
<feature type="compositionally biased region" description="Low complexity" evidence="4">
    <location>
        <begin position="122"/>
        <end position="132"/>
    </location>
</feature>
<dbReference type="Gene3D" id="3.30.300.20">
    <property type="match status" value="1"/>
</dbReference>
<evidence type="ECO:0000256" key="4">
    <source>
        <dbReference type="SAM" id="MobiDB-lite"/>
    </source>
</evidence>
<feature type="region of interest" description="Disordered" evidence="4">
    <location>
        <begin position="122"/>
        <end position="180"/>
    </location>
</feature>
<dbReference type="Proteomes" id="UP001597046">
    <property type="component" value="Unassembled WGS sequence"/>
</dbReference>
<accession>A0ABW3MTP2</accession>
<keyword evidence="1 3" id="KW-0963">Cytoplasm</keyword>
<comment type="caution">
    <text evidence="5">The sequence shown here is derived from an EMBL/GenBank/DDBJ whole genome shotgun (WGS) entry which is preliminary data.</text>
</comment>
<dbReference type="PANTHER" id="PTHR33515:SF1">
    <property type="entry name" value="RIBOSOME-BINDING FACTOR A, CHLOROPLASTIC-RELATED"/>
    <property type="match status" value="1"/>
</dbReference>
<sequence length="180" mass="19291">MADPARARKIADRIKVIVAEYLEFRLKDERLGFVTITDARVTGDLQHASVFYTVFGTDEERKATADVLEANKGRIRSAVGRGIGIRLTPSVEFIADALPEGAAHLEDLVAQTRARDAELARAAANAKPAGDADPYRKPAERLDDDLDGDLGSDLGSDLDNTSDGVRDLTAGGVDADVDAR</sequence>
<dbReference type="NCBIfam" id="TIGR00082">
    <property type="entry name" value="rbfA"/>
    <property type="match status" value="1"/>
</dbReference>
<evidence type="ECO:0000313" key="6">
    <source>
        <dbReference type="Proteomes" id="UP001597046"/>
    </source>
</evidence>
<organism evidence="5 6">
    <name type="scientific">Terrabacter terrigena</name>
    <dbReference type="NCBI Taxonomy" id="574718"/>
    <lineage>
        <taxon>Bacteria</taxon>
        <taxon>Bacillati</taxon>
        <taxon>Actinomycetota</taxon>
        <taxon>Actinomycetes</taxon>
        <taxon>Micrococcales</taxon>
        <taxon>Intrasporangiaceae</taxon>
        <taxon>Terrabacter</taxon>
    </lineage>
</organism>
<name>A0ABW3MTP2_9MICO</name>
<dbReference type="PANTHER" id="PTHR33515">
    <property type="entry name" value="RIBOSOME-BINDING FACTOR A, CHLOROPLASTIC-RELATED"/>
    <property type="match status" value="1"/>
</dbReference>
<keyword evidence="6" id="KW-1185">Reference proteome</keyword>
<evidence type="ECO:0000256" key="2">
    <source>
        <dbReference type="ARBA" id="ARBA00022517"/>
    </source>
</evidence>
<dbReference type="PROSITE" id="PS01319">
    <property type="entry name" value="RBFA"/>
    <property type="match status" value="1"/>
</dbReference>
<dbReference type="InterPro" id="IPR023799">
    <property type="entry name" value="RbfA_dom_sf"/>
</dbReference>
<gene>
    <name evidence="3 5" type="primary">rbfA</name>
    <name evidence="5" type="ORF">ACFQ2V_00555</name>
</gene>
<dbReference type="InterPro" id="IPR020053">
    <property type="entry name" value="Ribosome-bd_factorA_CS"/>
</dbReference>
<dbReference type="SUPFAM" id="SSF89919">
    <property type="entry name" value="Ribosome-binding factor A, RbfA"/>
    <property type="match status" value="1"/>
</dbReference>
<dbReference type="InterPro" id="IPR000238">
    <property type="entry name" value="RbfA"/>
</dbReference>